<organism evidence="1 2">
    <name type="scientific">Cotesia congregata</name>
    <name type="common">Parasitoid wasp</name>
    <name type="synonym">Apanteles congregatus</name>
    <dbReference type="NCBI Taxonomy" id="51543"/>
    <lineage>
        <taxon>Eukaryota</taxon>
        <taxon>Metazoa</taxon>
        <taxon>Ecdysozoa</taxon>
        <taxon>Arthropoda</taxon>
        <taxon>Hexapoda</taxon>
        <taxon>Insecta</taxon>
        <taxon>Pterygota</taxon>
        <taxon>Neoptera</taxon>
        <taxon>Endopterygota</taxon>
        <taxon>Hymenoptera</taxon>
        <taxon>Apocrita</taxon>
        <taxon>Ichneumonoidea</taxon>
        <taxon>Braconidae</taxon>
        <taxon>Microgastrinae</taxon>
        <taxon>Cotesia</taxon>
    </lineage>
</organism>
<dbReference type="EMBL" id="CAJNRD030001116">
    <property type="protein sequence ID" value="CAG5075868.1"/>
    <property type="molecule type" value="Genomic_DNA"/>
</dbReference>
<dbReference type="Proteomes" id="UP000786811">
    <property type="component" value="Unassembled WGS sequence"/>
</dbReference>
<gene>
    <name evidence="1" type="ORF">HICCMSTLAB_LOCUS1902</name>
</gene>
<sequence>ILINFNIKNRKINLNSPGRESNPVSFGCALKALPVKLSETSSGLIVILIIFNIKNRKINLNSLGRESNPVSFGCALRTLPVRLSETL</sequence>
<proteinExistence type="predicted"/>
<dbReference type="AlphaFoldDB" id="A0A8J2H3D5"/>
<feature type="non-terminal residue" evidence="1">
    <location>
        <position position="87"/>
    </location>
</feature>
<name>A0A8J2H3D5_COTCN</name>
<feature type="non-terminal residue" evidence="1">
    <location>
        <position position="1"/>
    </location>
</feature>
<accession>A0A8J2H3D5</accession>
<evidence type="ECO:0000313" key="1">
    <source>
        <dbReference type="EMBL" id="CAG5075868.1"/>
    </source>
</evidence>
<reference evidence="1" key="1">
    <citation type="submission" date="2021-04" db="EMBL/GenBank/DDBJ databases">
        <authorList>
            <person name="Chebbi M.A.C M."/>
        </authorList>
    </citation>
    <scope>NUCLEOTIDE SEQUENCE</scope>
</reference>
<protein>
    <submittedName>
        <fullName evidence="1">Uncharacterized protein</fullName>
    </submittedName>
</protein>
<evidence type="ECO:0000313" key="2">
    <source>
        <dbReference type="Proteomes" id="UP000786811"/>
    </source>
</evidence>
<comment type="caution">
    <text evidence="1">The sequence shown here is derived from an EMBL/GenBank/DDBJ whole genome shotgun (WGS) entry which is preliminary data.</text>
</comment>
<keyword evidence="2" id="KW-1185">Reference proteome</keyword>